<reference evidence="3" key="1">
    <citation type="submission" date="2016-10" db="EMBL/GenBank/DDBJ databases">
        <title>Genome sequence of Streptomyces mangrovisoli MUSC 149.</title>
        <authorList>
            <person name="Lee L.-H."/>
            <person name="Ser H.-L."/>
        </authorList>
    </citation>
    <scope>NUCLEOTIDE SEQUENCE [LARGE SCALE GENOMIC DNA]</scope>
    <source>
        <strain evidence="3">MUSC 149</strain>
    </source>
</reference>
<evidence type="ECO:0000313" key="4">
    <source>
        <dbReference type="Proteomes" id="UP000034196"/>
    </source>
</evidence>
<dbReference type="Gene3D" id="3.40.50.720">
    <property type="entry name" value="NAD(P)-binding Rossmann-like Domain"/>
    <property type="match status" value="1"/>
</dbReference>
<evidence type="ECO:0000256" key="1">
    <source>
        <dbReference type="ARBA" id="ARBA00006484"/>
    </source>
</evidence>
<dbReference type="PANTHER" id="PTHR42760">
    <property type="entry name" value="SHORT-CHAIN DEHYDROGENASES/REDUCTASES FAMILY MEMBER"/>
    <property type="match status" value="1"/>
</dbReference>
<proteinExistence type="inferred from homology"/>
<dbReference type="InterPro" id="IPR036291">
    <property type="entry name" value="NAD(P)-bd_dom_sf"/>
</dbReference>
<keyword evidence="2" id="KW-0560">Oxidoreductase</keyword>
<gene>
    <name evidence="3" type="ORF">WN71_038365</name>
</gene>
<dbReference type="InterPro" id="IPR002347">
    <property type="entry name" value="SDR_fam"/>
</dbReference>
<dbReference type="CDD" id="cd05233">
    <property type="entry name" value="SDR_c"/>
    <property type="match status" value="1"/>
</dbReference>
<dbReference type="AlphaFoldDB" id="A0A1J4NJW3"/>
<organism evidence="3 4">
    <name type="scientific">Streptomyces mangrovisoli</name>
    <dbReference type="NCBI Taxonomy" id="1428628"/>
    <lineage>
        <taxon>Bacteria</taxon>
        <taxon>Bacillati</taxon>
        <taxon>Actinomycetota</taxon>
        <taxon>Actinomycetes</taxon>
        <taxon>Kitasatosporales</taxon>
        <taxon>Streptomycetaceae</taxon>
        <taxon>Streptomyces</taxon>
    </lineage>
</organism>
<dbReference type="Pfam" id="PF13561">
    <property type="entry name" value="adh_short_C2"/>
    <property type="match status" value="1"/>
</dbReference>
<comment type="similarity">
    <text evidence="1">Belongs to the short-chain dehydrogenases/reductases (SDR) family.</text>
</comment>
<dbReference type="SUPFAM" id="SSF51735">
    <property type="entry name" value="NAD(P)-binding Rossmann-fold domains"/>
    <property type="match status" value="1"/>
</dbReference>
<comment type="caution">
    <text evidence="3">The sequence shown here is derived from an EMBL/GenBank/DDBJ whole genome shotgun (WGS) entry which is preliminary data.</text>
</comment>
<evidence type="ECO:0000313" key="3">
    <source>
        <dbReference type="EMBL" id="OIJ62673.1"/>
    </source>
</evidence>
<dbReference type="STRING" id="1428628.WN71_038365"/>
<keyword evidence="4" id="KW-1185">Reference proteome</keyword>
<sequence length="257" mass="26485">MMGRLAGKIAFISGTGAGIGRAAAQIFAAEGALVFGCDLDEKSAARTVELVEEAGGTMRSLAPVDLSTEEGARAWIDAGVAEFGGVDVLYNNASALRNGPFASQPADDWYFTIRNELDIPYFCTRAAWPHLIARGGGVVLNVASVAAVRGAPFLPMVPHGAAKGGVLAMSKHLCAAGAPHRIRVNTIAPGMTRTAATAPFLDDPDGPRAHLEARIPVGRVAEPEDIARVAAFLCSDEAAFVNGANLMVDGGDSAMAG</sequence>
<dbReference type="PRINTS" id="PR00080">
    <property type="entry name" value="SDRFAMILY"/>
</dbReference>
<dbReference type="FunFam" id="3.40.50.720:FF:000084">
    <property type="entry name" value="Short-chain dehydrogenase reductase"/>
    <property type="match status" value="1"/>
</dbReference>
<protein>
    <submittedName>
        <fullName evidence="3">Dehydrogenase</fullName>
    </submittedName>
</protein>
<evidence type="ECO:0000256" key="2">
    <source>
        <dbReference type="ARBA" id="ARBA00023002"/>
    </source>
</evidence>
<dbReference type="PRINTS" id="PR00081">
    <property type="entry name" value="GDHRDH"/>
</dbReference>
<dbReference type="Proteomes" id="UP000034196">
    <property type="component" value="Unassembled WGS sequence"/>
</dbReference>
<dbReference type="PANTHER" id="PTHR42760:SF115">
    <property type="entry name" value="3-OXOACYL-[ACYL-CARRIER-PROTEIN] REDUCTASE FABG"/>
    <property type="match status" value="1"/>
</dbReference>
<dbReference type="GO" id="GO:0016616">
    <property type="term" value="F:oxidoreductase activity, acting on the CH-OH group of donors, NAD or NADP as acceptor"/>
    <property type="evidence" value="ECO:0007669"/>
    <property type="project" value="TreeGrafter"/>
</dbReference>
<name>A0A1J4NJW3_9ACTN</name>
<accession>A0A1J4NJW3</accession>
<dbReference type="OrthoDB" id="517007at2"/>
<dbReference type="EMBL" id="LAVA02000151">
    <property type="protein sequence ID" value="OIJ62673.1"/>
    <property type="molecule type" value="Genomic_DNA"/>
</dbReference>